<evidence type="ECO:0000256" key="5">
    <source>
        <dbReference type="ARBA" id="ARBA00055538"/>
    </source>
</evidence>
<dbReference type="AlphaFoldDB" id="A0A1I7MTV3"/>
<dbReference type="GO" id="GO:0016020">
    <property type="term" value="C:membrane"/>
    <property type="evidence" value="ECO:0007669"/>
    <property type="project" value="InterPro"/>
</dbReference>
<gene>
    <name evidence="9" type="ORF">SAMN04488557_0167</name>
</gene>
<dbReference type="NCBIfam" id="NF008588">
    <property type="entry name" value="PRK11553.1"/>
    <property type="match status" value="1"/>
</dbReference>
<evidence type="ECO:0000313" key="9">
    <source>
        <dbReference type="EMBL" id="SFV25823.1"/>
    </source>
</evidence>
<dbReference type="EMBL" id="FPCH01000001">
    <property type="protein sequence ID" value="SFV25823.1"/>
    <property type="molecule type" value="Genomic_DNA"/>
</dbReference>
<sequence length="316" mass="33250">MIVSRRTLGALALAAFAANLGAATANAEDKVIRIGYQKYGNAILLKAKGTLEPKLAAIGYKVTWAEFPFGPPLLEAINAGAIDFGHTGEAPPIFAQAAGSAIVYVAHEPPAPEGEAILVPKNSPIKSVAELKGKKIAYAKGSNSNYFAVKALEKAGIKYGEYEPVHLAPADARAAFETGRVDAWAVWDPFYASAQAGADARVLTDGKGVVSNHQFYLASKSYVGPNTKAIDVVLTELKAVDDWVKADPKAAAAQLSGPIGIPAPILETALKRQSYGIKPIDDAVIAEQQSIADQFFALGLLPKAITVKEIAWRAGT</sequence>
<name>A0A1I7MTV3_9HYPH</name>
<dbReference type="PANTHER" id="PTHR30024:SF42">
    <property type="entry name" value="ALIPHATIC SULFONATES-BINDING PROTEIN-RELATED"/>
    <property type="match status" value="1"/>
</dbReference>
<evidence type="ECO:0000256" key="4">
    <source>
        <dbReference type="ARBA" id="ARBA00022729"/>
    </source>
</evidence>
<feature type="chain" id="PRO_5011499727" description="Putative aliphatic sulfonates-binding protein" evidence="7">
    <location>
        <begin position="28"/>
        <end position="316"/>
    </location>
</feature>
<proteinExistence type="inferred from homology"/>
<keyword evidence="3" id="KW-0813">Transport</keyword>
<comment type="similarity">
    <text evidence="2">Belongs to the bacterial solute-binding protein SsuA/TauA family.</text>
</comment>
<keyword evidence="10" id="KW-1185">Reference proteome</keyword>
<evidence type="ECO:0000256" key="2">
    <source>
        <dbReference type="ARBA" id="ARBA00010742"/>
    </source>
</evidence>
<evidence type="ECO:0000313" key="10">
    <source>
        <dbReference type="Proteomes" id="UP000199423"/>
    </source>
</evidence>
<dbReference type="Pfam" id="PF09084">
    <property type="entry name" value="NMT1"/>
    <property type="match status" value="1"/>
</dbReference>
<dbReference type="OrthoDB" id="7374754at2"/>
<evidence type="ECO:0000256" key="6">
    <source>
        <dbReference type="ARBA" id="ARBA00070228"/>
    </source>
</evidence>
<dbReference type="GO" id="GO:0042626">
    <property type="term" value="F:ATPase-coupled transmembrane transporter activity"/>
    <property type="evidence" value="ECO:0007669"/>
    <property type="project" value="InterPro"/>
</dbReference>
<dbReference type="RefSeq" id="WP_092866044.1">
    <property type="nucleotide sequence ID" value="NZ_FPCH01000001.1"/>
</dbReference>
<keyword evidence="4 7" id="KW-0732">Signal</keyword>
<dbReference type="GO" id="GO:0042597">
    <property type="term" value="C:periplasmic space"/>
    <property type="evidence" value="ECO:0007669"/>
    <property type="project" value="UniProtKB-SubCell"/>
</dbReference>
<dbReference type="PANTHER" id="PTHR30024">
    <property type="entry name" value="ALIPHATIC SULFONATES-BINDING PROTEIN-RELATED"/>
    <property type="match status" value="1"/>
</dbReference>
<comment type="subcellular location">
    <subcellularLocation>
        <location evidence="1">Periplasm</location>
    </subcellularLocation>
</comment>
<dbReference type="InterPro" id="IPR010067">
    <property type="entry name" value="ABC_SsuA_sub-bd"/>
</dbReference>
<dbReference type="Gene3D" id="3.40.190.10">
    <property type="entry name" value="Periplasmic binding protein-like II"/>
    <property type="match status" value="2"/>
</dbReference>
<dbReference type="InterPro" id="IPR001638">
    <property type="entry name" value="Solute-binding_3/MltF_N"/>
</dbReference>
<dbReference type="Proteomes" id="UP000199423">
    <property type="component" value="Unassembled WGS sequence"/>
</dbReference>
<dbReference type="InterPro" id="IPR015168">
    <property type="entry name" value="SsuA/THI5"/>
</dbReference>
<feature type="domain" description="Solute-binding protein family 3/N-terminal" evidence="8">
    <location>
        <begin position="31"/>
        <end position="247"/>
    </location>
</feature>
<dbReference type="SUPFAM" id="SSF53850">
    <property type="entry name" value="Periplasmic binding protein-like II"/>
    <property type="match status" value="1"/>
</dbReference>
<reference evidence="10" key="1">
    <citation type="submission" date="2016-10" db="EMBL/GenBank/DDBJ databases">
        <authorList>
            <person name="Varghese N."/>
            <person name="Submissions S."/>
        </authorList>
    </citation>
    <scope>NUCLEOTIDE SEQUENCE [LARGE SCALE GENOMIC DNA]</scope>
    <source>
        <strain evidence="10">DSM 1565</strain>
    </source>
</reference>
<dbReference type="NCBIfam" id="TIGR01728">
    <property type="entry name" value="SsuA_fam"/>
    <property type="match status" value="1"/>
</dbReference>
<dbReference type="FunFam" id="3.40.190.10:FF:000050">
    <property type="entry name" value="Sulfonate ABC transporter substrate-binding protein"/>
    <property type="match status" value="1"/>
</dbReference>
<dbReference type="CDD" id="cd13557">
    <property type="entry name" value="PBP2_SsuA"/>
    <property type="match status" value="1"/>
</dbReference>
<feature type="signal peptide" evidence="7">
    <location>
        <begin position="1"/>
        <end position="27"/>
    </location>
</feature>
<dbReference type="STRING" id="51670.SAMN04488557_0167"/>
<evidence type="ECO:0000256" key="1">
    <source>
        <dbReference type="ARBA" id="ARBA00004418"/>
    </source>
</evidence>
<evidence type="ECO:0000259" key="8">
    <source>
        <dbReference type="SMART" id="SM00062"/>
    </source>
</evidence>
<dbReference type="SMART" id="SM00062">
    <property type="entry name" value="PBPb"/>
    <property type="match status" value="1"/>
</dbReference>
<organism evidence="9 10">
    <name type="scientific">Hyphomicrobium facile</name>
    <dbReference type="NCBI Taxonomy" id="51670"/>
    <lineage>
        <taxon>Bacteria</taxon>
        <taxon>Pseudomonadati</taxon>
        <taxon>Pseudomonadota</taxon>
        <taxon>Alphaproteobacteria</taxon>
        <taxon>Hyphomicrobiales</taxon>
        <taxon>Hyphomicrobiaceae</taxon>
        <taxon>Hyphomicrobium</taxon>
    </lineage>
</organism>
<comment type="function">
    <text evidence="5">Part of a binding-protein-dependent transport system for aliphatic sulfonates. Putative binding protein.</text>
</comment>
<protein>
    <recommendedName>
        <fullName evidence="6">Putative aliphatic sulfonates-binding protein</fullName>
    </recommendedName>
</protein>
<accession>A0A1I7MTV3</accession>
<evidence type="ECO:0000256" key="7">
    <source>
        <dbReference type="SAM" id="SignalP"/>
    </source>
</evidence>
<evidence type="ECO:0000256" key="3">
    <source>
        <dbReference type="ARBA" id="ARBA00022448"/>
    </source>
</evidence>